<keyword evidence="1 7" id="KW-0732">Signal</keyword>
<dbReference type="PANTHER" id="PTHR38098">
    <property type="entry name" value="LPS-ASSEMBLY LIPOPROTEIN LPTE"/>
    <property type="match status" value="1"/>
</dbReference>
<evidence type="ECO:0000256" key="6">
    <source>
        <dbReference type="HAMAP-Rule" id="MF_01186"/>
    </source>
</evidence>
<evidence type="ECO:0000256" key="3">
    <source>
        <dbReference type="ARBA" id="ARBA00023139"/>
    </source>
</evidence>
<comment type="subunit">
    <text evidence="6">Component of the lipopolysaccharide transport and assembly complex. Interacts with LptD.</text>
</comment>
<organism evidence="8 9">
    <name type="scientific">SAR92 clade bacterium</name>
    <dbReference type="NCBI Taxonomy" id="2315479"/>
    <lineage>
        <taxon>Bacteria</taxon>
        <taxon>Pseudomonadati</taxon>
        <taxon>Pseudomonadota</taxon>
        <taxon>Gammaproteobacteria</taxon>
        <taxon>Cellvibrionales</taxon>
        <taxon>Porticoccaceae</taxon>
        <taxon>SAR92 clade</taxon>
    </lineage>
</organism>
<evidence type="ECO:0000256" key="2">
    <source>
        <dbReference type="ARBA" id="ARBA00023136"/>
    </source>
</evidence>
<comment type="function">
    <text evidence="6">Together with LptD, is involved in the assembly of lipopolysaccharide (LPS) at the surface of the outer membrane. Required for the proper assembly of LptD. Binds LPS and may serve as the LPS recognition site at the outer membrane.</text>
</comment>
<name>A0A520MHV9_9GAMM</name>
<feature type="chain" id="PRO_5021918391" description="LPS-assembly lipoprotein LptE" evidence="7">
    <location>
        <begin position="19"/>
        <end position="166"/>
    </location>
</feature>
<keyword evidence="4 6" id="KW-0998">Cell outer membrane</keyword>
<proteinExistence type="inferred from homology"/>
<dbReference type="GO" id="GO:1990351">
    <property type="term" value="C:transporter complex"/>
    <property type="evidence" value="ECO:0007669"/>
    <property type="project" value="TreeGrafter"/>
</dbReference>
<dbReference type="EMBL" id="SHBP01000003">
    <property type="protein sequence ID" value="RZO20818.1"/>
    <property type="molecule type" value="Genomic_DNA"/>
</dbReference>
<dbReference type="Proteomes" id="UP000315889">
    <property type="component" value="Unassembled WGS sequence"/>
</dbReference>
<keyword evidence="2 6" id="KW-0472">Membrane</keyword>
<dbReference type="GO" id="GO:0009279">
    <property type="term" value="C:cell outer membrane"/>
    <property type="evidence" value="ECO:0007669"/>
    <property type="project" value="UniProtKB-UniRule"/>
</dbReference>
<comment type="similarity">
    <text evidence="6">Belongs to the LptE lipoprotein family.</text>
</comment>
<keyword evidence="5" id="KW-0449">Lipoprotein</keyword>
<accession>A0A520MHV9</accession>
<dbReference type="GO" id="GO:0001530">
    <property type="term" value="F:lipopolysaccharide binding"/>
    <property type="evidence" value="ECO:0007669"/>
    <property type="project" value="TreeGrafter"/>
</dbReference>
<evidence type="ECO:0000313" key="9">
    <source>
        <dbReference type="Proteomes" id="UP000315889"/>
    </source>
</evidence>
<dbReference type="Gene3D" id="3.30.160.150">
    <property type="entry name" value="Lipoprotein like domain"/>
    <property type="match status" value="1"/>
</dbReference>
<dbReference type="AlphaFoldDB" id="A0A520MHV9"/>
<feature type="signal peptide" evidence="7">
    <location>
        <begin position="1"/>
        <end position="18"/>
    </location>
</feature>
<dbReference type="GO" id="GO:0015920">
    <property type="term" value="P:lipopolysaccharide transport"/>
    <property type="evidence" value="ECO:0007669"/>
    <property type="project" value="TreeGrafter"/>
</dbReference>
<dbReference type="GO" id="GO:0043165">
    <property type="term" value="P:Gram-negative-bacterium-type cell outer membrane assembly"/>
    <property type="evidence" value="ECO:0007669"/>
    <property type="project" value="UniProtKB-UniRule"/>
</dbReference>
<evidence type="ECO:0000256" key="7">
    <source>
        <dbReference type="SAM" id="SignalP"/>
    </source>
</evidence>
<dbReference type="InterPro" id="IPR007485">
    <property type="entry name" value="LPS_assembly_LptE"/>
</dbReference>
<dbReference type="PANTHER" id="PTHR38098:SF1">
    <property type="entry name" value="LPS-ASSEMBLY LIPOPROTEIN LPTE"/>
    <property type="match status" value="1"/>
</dbReference>
<evidence type="ECO:0000313" key="8">
    <source>
        <dbReference type="EMBL" id="RZO20818.1"/>
    </source>
</evidence>
<gene>
    <name evidence="6" type="primary">lptE</name>
    <name evidence="8" type="ORF">EVB03_03660</name>
</gene>
<sequence length="166" mass="18720">MKYRVLMLSMLFVLPSCGWQLRDTQLVPSTLGTLYLSSSDRNSALITELQRALNINGIKVIGNKAVADYSVIIVDHRQSSRTASINPSGRVAEYQLNEDVDFIITDAQGNEMIPLSTASVERVYEFNEDDILSSTNESRSVRNRMHEEIVRQILNRLRIFSDNAAP</sequence>
<reference evidence="8 9" key="1">
    <citation type="submission" date="2019-02" db="EMBL/GenBank/DDBJ databases">
        <title>Prokaryotic population dynamics and viral predation in marine succession experiment using metagenomics: the confinement effect.</title>
        <authorList>
            <person name="Haro-Moreno J.M."/>
            <person name="Rodriguez-Valera F."/>
            <person name="Lopez-Perez M."/>
        </authorList>
    </citation>
    <scope>NUCLEOTIDE SEQUENCE [LARGE SCALE GENOMIC DNA]</scope>
    <source>
        <strain evidence="8">MED-G170</strain>
    </source>
</reference>
<keyword evidence="3" id="KW-0564">Palmitate</keyword>
<comment type="caution">
    <text evidence="8">The sequence shown here is derived from an EMBL/GenBank/DDBJ whole genome shotgun (WGS) entry which is preliminary data.</text>
</comment>
<evidence type="ECO:0000256" key="4">
    <source>
        <dbReference type="ARBA" id="ARBA00023237"/>
    </source>
</evidence>
<protein>
    <recommendedName>
        <fullName evidence="6">LPS-assembly lipoprotein LptE</fullName>
    </recommendedName>
</protein>
<evidence type="ECO:0000256" key="5">
    <source>
        <dbReference type="ARBA" id="ARBA00023288"/>
    </source>
</evidence>
<dbReference type="Pfam" id="PF04390">
    <property type="entry name" value="LptE"/>
    <property type="match status" value="1"/>
</dbReference>
<dbReference type="HAMAP" id="MF_01186">
    <property type="entry name" value="LPS_assembly_LptE"/>
    <property type="match status" value="1"/>
</dbReference>
<evidence type="ECO:0000256" key="1">
    <source>
        <dbReference type="ARBA" id="ARBA00022729"/>
    </source>
</evidence>